<feature type="compositionally biased region" description="Basic residues" evidence="8">
    <location>
        <begin position="511"/>
        <end position="520"/>
    </location>
</feature>
<evidence type="ECO:0000256" key="2">
    <source>
        <dbReference type="ARBA" id="ARBA00022741"/>
    </source>
</evidence>
<feature type="compositionally biased region" description="Basic residues" evidence="8">
    <location>
        <begin position="727"/>
        <end position="737"/>
    </location>
</feature>
<protein>
    <recommendedName>
        <fullName evidence="1">RNA helicase</fullName>
        <ecNumber evidence="1">3.6.4.13</ecNumber>
    </recommendedName>
</protein>
<evidence type="ECO:0000256" key="5">
    <source>
        <dbReference type="ARBA" id="ARBA00022840"/>
    </source>
</evidence>
<dbReference type="PANTHER" id="PTHR47958">
    <property type="entry name" value="ATP-DEPENDENT RNA HELICASE DBP3"/>
    <property type="match status" value="1"/>
</dbReference>
<dbReference type="GO" id="GO:0005524">
    <property type="term" value="F:ATP binding"/>
    <property type="evidence" value="ECO:0007669"/>
    <property type="project" value="UniProtKB-KW"/>
</dbReference>
<reference evidence="12" key="2">
    <citation type="submission" date="2014-06" db="EMBL/GenBank/DDBJ databases">
        <authorList>
            <person name="Aslett M."/>
        </authorList>
    </citation>
    <scope>NUCLEOTIDE SEQUENCE</scope>
</reference>
<evidence type="ECO:0000256" key="7">
    <source>
        <dbReference type="PROSITE-ProRule" id="PRU00552"/>
    </source>
</evidence>
<dbReference type="GO" id="GO:0003676">
    <property type="term" value="F:nucleic acid binding"/>
    <property type="evidence" value="ECO:0007669"/>
    <property type="project" value="InterPro"/>
</dbReference>
<sequence>MKRGLQFNFFNLFSLLSKRLFYWVRDLWRYRGLVFDRHENHGRGSPGQRLRSVDWKREKLVKFEKDFYKESSAVKNRSSREIEKFLKEARITVDGKDVPRPVFSFSEAGFPDSVIEVIEENKWKAPTPIQSQGWPLALSGRNVVGIAQTGSGKTAAFLLPAIVHIKAQPAMKRHDGPIALILVTTRELAQQVESVARDFCSNCRLRVACLYGGAPKKPQQRDLERYPEVVIATPGRLLDFLETGDTNLRRTTYLVVDEADRMLDMGFEPSLRRIVSQVRPDRQTLMWSATWPKEVRSLAREFLGKYIQINIGSEDLHANHNIKQNVEVIRESEKYGRLVELLKDFGRSKAIVFVETRRRADELMYRLRDRGFNVAAMHGNKQQREREAILGDFRNSRITTLVATDIAARGLDITDIRYIVNYDYPTHAEDYVHRIGRTGRSDRKGTAYTFFNNDNPKTARQLMKVLKEAKQKIPSELEDLSRAVGGFGQGGRKRAIRRWRRTSSSLSRSSSRGRTRRRSRSRSEKRRDRSIGASHKRSRSASSVDRKRKHRRYRRHSSPRSQSRSSSSRSVKRHEKRLRRSRSESRRSLVVERKRRRLNSDESRRRSWSRTSRKYSKHRSRSSASDKHSRGRSRSLKGRRHRRSSSRSGSSVHSHMANGARDRPRDYSPSAGRSHSRRKKKHAPRSSSRSASRSSGSGANHSKFMSRGGTICSSDRVPSENSNNLRPKSRTRHRSSRSKSTGSRREVDTSPIRSDHCSHSRPLVDKNDRRSGSFSVRSASSASRTADTRSPSVSLEEESKVKNRSHMEEDELKVNGEA</sequence>
<dbReference type="FunFam" id="3.40.50.300:FF:000008">
    <property type="entry name" value="ATP-dependent RNA helicase RhlB"/>
    <property type="match status" value="1"/>
</dbReference>
<feature type="compositionally biased region" description="Low complexity" evidence="8">
    <location>
        <begin position="772"/>
        <end position="792"/>
    </location>
</feature>
<dbReference type="AlphaFoldDB" id="A0A068WP02"/>
<dbReference type="CDD" id="cd18787">
    <property type="entry name" value="SF2_C_DEAD"/>
    <property type="match status" value="1"/>
</dbReference>
<feature type="short sequence motif" description="Q motif" evidence="7">
    <location>
        <begin position="103"/>
        <end position="131"/>
    </location>
</feature>
<feature type="compositionally biased region" description="Basic residues" evidence="8">
    <location>
        <begin position="629"/>
        <end position="645"/>
    </location>
</feature>
<feature type="domain" description="DEAD-box RNA helicase Q" evidence="11">
    <location>
        <begin position="103"/>
        <end position="131"/>
    </location>
</feature>
<dbReference type="SMART" id="SM00490">
    <property type="entry name" value="HELICc"/>
    <property type="match status" value="1"/>
</dbReference>
<proteinExistence type="predicted"/>
<evidence type="ECO:0000256" key="6">
    <source>
        <dbReference type="ARBA" id="ARBA00047984"/>
    </source>
</evidence>
<dbReference type="Pfam" id="PF00271">
    <property type="entry name" value="Helicase_C"/>
    <property type="match status" value="1"/>
</dbReference>
<dbReference type="SUPFAM" id="SSF52540">
    <property type="entry name" value="P-loop containing nucleoside triphosphate hydrolases"/>
    <property type="match status" value="1"/>
</dbReference>
<evidence type="ECO:0000313" key="13">
    <source>
        <dbReference type="Proteomes" id="UP000492820"/>
    </source>
</evidence>
<feature type="compositionally biased region" description="Low complexity" evidence="8">
    <location>
        <begin position="685"/>
        <end position="703"/>
    </location>
</feature>
<reference evidence="12 13" key="1">
    <citation type="journal article" date="2013" name="Nature">
        <title>The genomes of four tapeworm species reveal adaptations to parasitism.</title>
        <authorList>
            <person name="Tsai I.J."/>
            <person name="Zarowiecki M."/>
            <person name="Holroyd N."/>
            <person name="Garciarrubio A."/>
            <person name="Sanchez-Flores A."/>
            <person name="Brooks K.L."/>
            <person name="Tracey A."/>
            <person name="Bobes R.J."/>
            <person name="Fragoso G."/>
            <person name="Sciutto E."/>
            <person name="Aslett M."/>
            <person name="Beasley H."/>
            <person name="Bennett H.M."/>
            <person name="Cai J."/>
            <person name="Camicia F."/>
            <person name="Clark R."/>
            <person name="Cucher M."/>
            <person name="De Silva N."/>
            <person name="Day T.A."/>
            <person name="Deplazes P."/>
            <person name="Estrada K."/>
            <person name="Fernandez C."/>
            <person name="Holland P.W."/>
            <person name="Hou J."/>
            <person name="Hu S."/>
            <person name="Huckvale T."/>
            <person name="Hung S.S."/>
            <person name="Kamenetzky L."/>
            <person name="Keane J.A."/>
            <person name="Kiss F."/>
            <person name="Koziol U."/>
            <person name="Lambert O."/>
            <person name="Liu K."/>
            <person name="Luo X."/>
            <person name="Luo Y."/>
            <person name="Macchiaroli N."/>
            <person name="Nichol S."/>
            <person name="Paps J."/>
            <person name="Parkinson J."/>
            <person name="Pouchkina-Stantcheva N."/>
            <person name="Riddiford N."/>
            <person name="Rosenzvit M."/>
            <person name="Salinas G."/>
            <person name="Wasmuth J.D."/>
            <person name="Zamanian M."/>
            <person name="Zheng Y."/>
            <person name="Cai X."/>
            <person name="Soberon X."/>
            <person name="Olson P.D."/>
            <person name="Laclette J.P."/>
            <person name="Brehm K."/>
            <person name="Berriman M."/>
            <person name="Garciarrubio A."/>
            <person name="Bobes R.J."/>
            <person name="Fragoso G."/>
            <person name="Sanchez-Flores A."/>
            <person name="Estrada K."/>
            <person name="Cevallos M.A."/>
            <person name="Morett E."/>
            <person name="Gonzalez V."/>
            <person name="Portillo T."/>
            <person name="Ochoa-Leyva A."/>
            <person name="Jose M.V."/>
            <person name="Sciutto E."/>
            <person name="Landa A."/>
            <person name="Jimenez L."/>
            <person name="Valdes V."/>
            <person name="Carrero J.C."/>
            <person name="Larralde C."/>
            <person name="Morales-Montor J."/>
            <person name="Limon-Lason J."/>
            <person name="Soberon X."/>
            <person name="Laclette J.P."/>
        </authorList>
    </citation>
    <scope>NUCLEOTIDE SEQUENCE [LARGE SCALE GENOMIC DNA]</scope>
</reference>
<feature type="compositionally biased region" description="Basic and acidic residues" evidence="8">
    <location>
        <begin position="581"/>
        <end position="605"/>
    </location>
</feature>
<feature type="compositionally biased region" description="Basic residues" evidence="8">
    <location>
        <begin position="606"/>
        <end position="621"/>
    </location>
</feature>
<dbReference type="GO" id="GO:0016787">
    <property type="term" value="F:hydrolase activity"/>
    <property type="evidence" value="ECO:0007669"/>
    <property type="project" value="UniProtKB-KW"/>
</dbReference>
<accession>A0A068WP02</accession>
<dbReference type="PROSITE" id="PS00039">
    <property type="entry name" value="DEAD_ATP_HELICASE"/>
    <property type="match status" value="1"/>
</dbReference>
<name>A0A068WP02_ECHGR</name>
<dbReference type="SMART" id="SM00487">
    <property type="entry name" value="DEXDc"/>
    <property type="match status" value="1"/>
</dbReference>
<feature type="compositionally biased region" description="Basic and acidic residues" evidence="8">
    <location>
        <begin position="743"/>
        <end position="771"/>
    </location>
</feature>
<dbReference type="InterPro" id="IPR014014">
    <property type="entry name" value="RNA_helicase_DEAD_Q_motif"/>
</dbReference>
<dbReference type="EMBL" id="LK028584">
    <property type="protein sequence ID" value="CDS21823.1"/>
    <property type="molecule type" value="Genomic_DNA"/>
</dbReference>
<feature type="domain" description="Helicase C-terminal" evidence="10">
    <location>
        <begin position="321"/>
        <end position="481"/>
    </location>
</feature>
<dbReference type="InterPro" id="IPR001650">
    <property type="entry name" value="Helicase_C-like"/>
</dbReference>
<dbReference type="Proteomes" id="UP000492820">
    <property type="component" value="Unassembled WGS sequence"/>
</dbReference>
<evidence type="ECO:0000256" key="8">
    <source>
        <dbReference type="SAM" id="MobiDB-lite"/>
    </source>
</evidence>
<keyword evidence="3" id="KW-0378">Hydrolase</keyword>
<keyword evidence="2" id="KW-0547">Nucleotide-binding</keyword>
<comment type="catalytic activity">
    <reaction evidence="6">
        <text>ATP + H2O = ADP + phosphate + H(+)</text>
        <dbReference type="Rhea" id="RHEA:13065"/>
        <dbReference type="ChEBI" id="CHEBI:15377"/>
        <dbReference type="ChEBI" id="CHEBI:15378"/>
        <dbReference type="ChEBI" id="CHEBI:30616"/>
        <dbReference type="ChEBI" id="CHEBI:43474"/>
        <dbReference type="ChEBI" id="CHEBI:456216"/>
        <dbReference type="EC" id="3.6.4.13"/>
    </reaction>
</comment>
<organism evidence="12">
    <name type="scientific">Echinococcus granulosus</name>
    <name type="common">Hydatid tapeworm</name>
    <dbReference type="NCBI Taxonomy" id="6210"/>
    <lineage>
        <taxon>Eukaryota</taxon>
        <taxon>Metazoa</taxon>
        <taxon>Spiralia</taxon>
        <taxon>Lophotrochozoa</taxon>
        <taxon>Platyhelminthes</taxon>
        <taxon>Cestoda</taxon>
        <taxon>Eucestoda</taxon>
        <taxon>Cyclophyllidea</taxon>
        <taxon>Taeniidae</taxon>
        <taxon>Echinococcus</taxon>
        <taxon>Echinococcus granulosus group</taxon>
    </lineage>
</organism>
<dbReference type="GO" id="GO:0003724">
    <property type="term" value="F:RNA helicase activity"/>
    <property type="evidence" value="ECO:0007669"/>
    <property type="project" value="UniProtKB-EC"/>
</dbReference>
<feature type="compositionally biased region" description="Basic residues" evidence="8">
    <location>
        <begin position="674"/>
        <end position="684"/>
    </location>
</feature>
<evidence type="ECO:0000259" key="11">
    <source>
        <dbReference type="PROSITE" id="PS51195"/>
    </source>
</evidence>
<feature type="compositionally biased region" description="Basic residues" evidence="8">
    <location>
        <begin position="546"/>
        <end position="558"/>
    </location>
</feature>
<dbReference type="PROSITE" id="PS51192">
    <property type="entry name" value="HELICASE_ATP_BIND_1"/>
    <property type="match status" value="1"/>
</dbReference>
<evidence type="ECO:0000313" key="12">
    <source>
        <dbReference type="EMBL" id="CDS21823.1"/>
    </source>
</evidence>
<dbReference type="EC" id="3.6.4.13" evidence="1"/>
<feature type="compositionally biased region" description="Low complexity" evidence="8">
    <location>
        <begin position="646"/>
        <end position="655"/>
    </location>
</feature>
<feature type="compositionally biased region" description="Basic and acidic residues" evidence="8">
    <location>
        <begin position="521"/>
        <end position="530"/>
    </location>
</feature>
<feature type="compositionally biased region" description="Basic residues" evidence="8">
    <location>
        <begin position="491"/>
        <end position="501"/>
    </location>
</feature>
<dbReference type="PROSITE" id="PS51194">
    <property type="entry name" value="HELICASE_CTER"/>
    <property type="match status" value="1"/>
</dbReference>
<evidence type="ECO:0000313" key="14">
    <source>
        <dbReference type="WBParaSite" id="EgrG_000194600"/>
    </source>
</evidence>
<gene>
    <name evidence="12" type="ORF">EgrG_000194600</name>
</gene>
<evidence type="ECO:0000259" key="10">
    <source>
        <dbReference type="PROSITE" id="PS51194"/>
    </source>
</evidence>
<dbReference type="WBParaSite" id="EgrG_000194600">
    <property type="protein sequence ID" value="EgrG_000194600"/>
    <property type="gene ID" value="EgrG_000194600"/>
</dbReference>
<evidence type="ECO:0000259" key="9">
    <source>
        <dbReference type="PROSITE" id="PS51192"/>
    </source>
</evidence>
<feature type="compositionally biased region" description="Basic and acidic residues" evidence="8">
    <location>
        <begin position="797"/>
        <end position="818"/>
    </location>
</feature>
<feature type="region of interest" description="Disordered" evidence="8">
    <location>
        <begin position="483"/>
        <end position="818"/>
    </location>
</feature>
<evidence type="ECO:0000256" key="4">
    <source>
        <dbReference type="ARBA" id="ARBA00022806"/>
    </source>
</evidence>
<feature type="compositionally biased region" description="Basic residues" evidence="8">
    <location>
        <begin position="570"/>
        <end position="580"/>
    </location>
</feature>
<dbReference type="OrthoDB" id="196131at2759"/>
<evidence type="ECO:0000256" key="1">
    <source>
        <dbReference type="ARBA" id="ARBA00012552"/>
    </source>
</evidence>
<evidence type="ECO:0000256" key="3">
    <source>
        <dbReference type="ARBA" id="ARBA00022801"/>
    </source>
</evidence>
<reference evidence="14" key="3">
    <citation type="submission" date="2020-10" db="UniProtKB">
        <authorList>
            <consortium name="WormBaseParasite"/>
        </authorList>
    </citation>
    <scope>IDENTIFICATION</scope>
</reference>
<keyword evidence="4 12" id="KW-0347">Helicase</keyword>
<dbReference type="InterPro" id="IPR027417">
    <property type="entry name" value="P-loop_NTPase"/>
</dbReference>
<dbReference type="FunFam" id="3.40.50.300:FF:000079">
    <property type="entry name" value="probable ATP-dependent RNA helicase DDX17"/>
    <property type="match status" value="1"/>
</dbReference>
<dbReference type="Gene3D" id="3.40.50.300">
    <property type="entry name" value="P-loop containing nucleotide triphosphate hydrolases"/>
    <property type="match status" value="2"/>
</dbReference>
<dbReference type="InterPro" id="IPR000629">
    <property type="entry name" value="RNA-helicase_DEAD-box_CS"/>
</dbReference>
<feature type="domain" description="Helicase ATP-binding" evidence="9">
    <location>
        <begin position="134"/>
        <end position="309"/>
    </location>
</feature>
<dbReference type="InterPro" id="IPR014001">
    <property type="entry name" value="Helicase_ATP-bd"/>
</dbReference>
<dbReference type="Pfam" id="PF00270">
    <property type="entry name" value="DEAD"/>
    <property type="match status" value="1"/>
</dbReference>
<dbReference type="PROSITE" id="PS51195">
    <property type="entry name" value="Q_MOTIF"/>
    <property type="match status" value="1"/>
</dbReference>
<keyword evidence="5" id="KW-0067">ATP-binding</keyword>
<dbReference type="InterPro" id="IPR011545">
    <property type="entry name" value="DEAD/DEAH_box_helicase_dom"/>
</dbReference>
<feature type="compositionally biased region" description="Low complexity" evidence="8">
    <location>
        <begin position="559"/>
        <end position="569"/>
    </location>
</feature>